<dbReference type="PANTHER" id="PTHR20859">
    <property type="entry name" value="INTERFERON/INTERLEUKIN RECEPTOR"/>
    <property type="match status" value="1"/>
</dbReference>
<dbReference type="GO" id="GO:0005886">
    <property type="term" value="C:plasma membrane"/>
    <property type="evidence" value="ECO:0007669"/>
    <property type="project" value="TreeGrafter"/>
</dbReference>
<keyword evidence="2" id="KW-1133">Transmembrane helix</keyword>
<gene>
    <name evidence="4" type="primary">LOC114658168</name>
</gene>
<dbReference type="InterPro" id="IPR050650">
    <property type="entry name" value="Type-II_Cytokine-TF_Rcpt"/>
</dbReference>
<dbReference type="RefSeq" id="XP_028666085.1">
    <property type="nucleotide sequence ID" value="XM_028810252.2"/>
</dbReference>
<evidence type="ECO:0000313" key="4">
    <source>
        <dbReference type="Ensembl" id="ENSECRP00000021216.1"/>
    </source>
</evidence>
<reference evidence="4" key="3">
    <citation type="submission" date="2025-09" db="UniProtKB">
        <authorList>
            <consortium name="Ensembl"/>
        </authorList>
    </citation>
    <scope>IDENTIFICATION</scope>
</reference>
<evidence type="ECO:0000256" key="2">
    <source>
        <dbReference type="SAM" id="Phobius"/>
    </source>
</evidence>
<evidence type="ECO:0000313" key="5">
    <source>
        <dbReference type="Proteomes" id="UP000694620"/>
    </source>
</evidence>
<name>A0A8C4SS91_ERPCA</name>
<organism evidence="4 5">
    <name type="scientific">Erpetoichthys calabaricus</name>
    <name type="common">Rope fish</name>
    <name type="synonym">Calamoichthys calabaricus</name>
    <dbReference type="NCBI Taxonomy" id="27687"/>
    <lineage>
        <taxon>Eukaryota</taxon>
        <taxon>Metazoa</taxon>
        <taxon>Chordata</taxon>
        <taxon>Craniata</taxon>
        <taxon>Vertebrata</taxon>
        <taxon>Euteleostomi</taxon>
        <taxon>Actinopterygii</taxon>
        <taxon>Polypteriformes</taxon>
        <taxon>Polypteridae</taxon>
        <taxon>Erpetoichthys</taxon>
    </lineage>
</organism>
<keyword evidence="5" id="KW-1185">Reference proteome</keyword>
<feature type="domain" description="Fibronectin type-III" evidence="3">
    <location>
        <begin position="29"/>
        <end position="132"/>
    </location>
</feature>
<dbReference type="InterPro" id="IPR003961">
    <property type="entry name" value="FN3_dom"/>
</dbReference>
<evidence type="ECO:0000256" key="1">
    <source>
        <dbReference type="SAM" id="MobiDB-lite"/>
    </source>
</evidence>
<evidence type="ECO:0000259" key="3">
    <source>
        <dbReference type="Pfam" id="PF01108"/>
    </source>
</evidence>
<dbReference type="InterPro" id="IPR036116">
    <property type="entry name" value="FN3_sf"/>
</dbReference>
<reference evidence="4" key="1">
    <citation type="submission" date="2021-06" db="EMBL/GenBank/DDBJ databases">
        <authorList>
            <consortium name="Wellcome Sanger Institute Data Sharing"/>
        </authorList>
    </citation>
    <scope>NUCLEOTIDE SEQUENCE [LARGE SCALE GENOMIC DNA]</scope>
</reference>
<feature type="compositionally biased region" description="Basic and acidic residues" evidence="1">
    <location>
        <begin position="432"/>
        <end position="443"/>
    </location>
</feature>
<feature type="region of interest" description="Disordered" evidence="1">
    <location>
        <begin position="421"/>
        <end position="443"/>
    </location>
</feature>
<dbReference type="Gene3D" id="2.60.40.10">
    <property type="entry name" value="Immunoglobulins"/>
    <property type="match status" value="1"/>
</dbReference>
<dbReference type="SUPFAM" id="SSF49265">
    <property type="entry name" value="Fibronectin type III"/>
    <property type="match status" value="1"/>
</dbReference>
<dbReference type="Ensembl" id="ENSECRT00000021675.1">
    <property type="protein sequence ID" value="ENSECRP00000021216.1"/>
    <property type="gene ID" value="ENSECRG00000014299.1"/>
</dbReference>
<dbReference type="Proteomes" id="UP000694620">
    <property type="component" value="Chromosome 9"/>
</dbReference>
<reference evidence="4" key="2">
    <citation type="submission" date="2025-08" db="UniProtKB">
        <authorList>
            <consortium name="Ensembl"/>
        </authorList>
    </citation>
    <scope>IDENTIFICATION</scope>
</reference>
<dbReference type="GeneID" id="114658168"/>
<dbReference type="GO" id="GO:0004896">
    <property type="term" value="F:cytokine receptor activity"/>
    <property type="evidence" value="ECO:0007669"/>
    <property type="project" value="TreeGrafter"/>
</dbReference>
<dbReference type="Pfam" id="PF01108">
    <property type="entry name" value="Tissue_fac"/>
    <property type="match status" value="1"/>
</dbReference>
<feature type="transmembrane region" description="Helical" evidence="2">
    <location>
        <begin position="251"/>
        <end position="271"/>
    </location>
</feature>
<dbReference type="GeneTree" id="ENSGT00390000012668"/>
<keyword evidence="2" id="KW-0472">Membrane</keyword>
<dbReference type="OrthoDB" id="10031784at2759"/>
<keyword evidence="2" id="KW-0812">Transmembrane</keyword>
<feature type="region of interest" description="Disordered" evidence="1">
    <location>
        <begin position="330"/>
        <end position="370"/>
    </location>
</feature>
<proteinExistence type="predicted"/>
<dbReference type="PANTHER" id="PTHR20859:SF93">
    <property type="entry name" value="CYTOKINE RECEPTOR FAMILY MEMBER B12-RELATED"/>
    <property type="match status" value="1"/>
</dbReference>
<dbReference type="InterPro" id="IPR013783">
    <property type="entry name" value="Ig-like_fold"/>
</dbReference>
<sequence>MTASNITPGAPDTNWNGCGLTKLRAGVLPFVVLLLGWSLPQSSGWLLYPQNVWMLSEDFSSTIYWQPAPENPNDTNYTVEICSRSPSYHWIGVDGCVNISSNSCNLSKHFEDLYLIYFVRVKAVWHNNASDWAFVSFQPYKDSNLSMPQIIISLINQTIKVDVFHALAPFWMSMKATVSLFKDEDLNKTMVNTRSKHFEKGYGNLTITFENVPPGKYCISGFVEARHKSEQTEKQCISLGALHSGPGPLKIVFSIVAALLLLLLLALPLLLRFFCYVKPRISDLHFPKTLDFLKKEATLKSNNRHLNVTSERSNILPHYTPILIISSQSPARQRAEGEQPEQLLQDGYGGNNEEYNSYPTDSLFDEPLDQKGSYQTDGFSHLCEEYCDKDDSEGLAQRRGYDSKQSRFGSDLELKREGDLESYFQGSQPQSKDPEDTKNTDLQKDVPLSSVNVFTDEGEKLYLCDRNSLSNDLSKVLLTEPYSTYKEECHNLMVCRDLLPRMFSEEDIDYQKSYQDLSSGYRDCSDLLNLDAFAALELYTRTKSEPSYGGYESRPSPFMS</sequence>
<accession>A0A8C4SS91</accession>
<dbReference type="AlphaFoldDB" id="A0A8C4SS91"/>
<protein>
    <submittedName>
        <fullName evidence="4">Uncharacterized LOC114658168</fullName>
    </submittedName>
</protein>